<gene>
    <name evidence="2" type="ORF">GK047_02005</name>
</gene>
<dbReference type="PANTHER" id="PTHR37305">
    <property type="entry name" value="INTEGRAL MEMBRANE PROTEIN-RELATED"/>
    <property type="match status" value="1"/>
</dbReference>
<dbReference type="PANTHER" id="PTHR37305:SF1">
    <property type="entry name" value="MEMBRANE PROTEIN"/>
    <property type="match status" value="1"/>
</dbReference>
<feature type="transmembrane region" description="Helical" evidence="1">
    <location>
        <begin position="105"/>
        <end position="126"/>
    </location>
</feature>
<feature type="transmembrane region" description="Helical" evidence="1">
    <location>
        <begin position="191"/>
        <end position="218"/>
    </location>
</feature>
<feature type="transmembrane region" description="Helical" evidence="1">
    <location>
        <begin position="230"/>
        <end position="249"/>
    </location>
</feature>
<evidence type="ECO:0000313" key="2">
    <source>
        <dbReference type="EMBL" id="NEW04791.1"/>
    </source>
</evidence>
<feature type="transmembrane region" description="Helical" evidence="1">
    <location>
        <begin position="67"/>
        <end position="84"/>
    </location>
</feature>
<accession>A0A6G3ZT77</accession>
<name>A0A6G3ZT77_9BACL</name>
<sequence>MKRLFQSEWERMWKRKKTKVSLLLLMLIVCFDCLFLNMQRVGAFNASDSVPLVAQNFSVFLLKEVSFFLTLIIGPLLIVDSLNGENTSGQLRLVLIRPISIAKLFLAKWLNLACMLFLFVSLTFVIGEAFGHLLLPSVDSLFYLNPTNRYDSLGAFMYGLKSYGLFFLILLAELSIVCLICTLLPNAIISYFIWIGVMIGTLYVSDSLQFFLLSASTIFKLMADRYAYPFYLPLGGCIGFGFLVTMAIWNRKNWSK</sequence>
<comment type="caution">
    <text evidence="2">The sequence shown here is derived from an EMBL/GenBank/DDBJ whole genome shotgun (WGS) entry which is preliminary data.</text>
</comment>
<dbReference type="AlphaFoldDB" id="A0A6G3ZT77"/>
<evidence type="ECO:0000256" key="1">
    <source>
        <dbReference type="SAM" id="Phobius"/>
    </source>
</evidence>
<protein>
    <submittedName>
        <fullName evidence="2">ABC transporter permease</fullName>
    </submittedName>
</protein>
<keyword evidence="1" id="KW-0472">Membrane</keyword>
<proteinExistence type="predicted"/>
<dbReference type="RefSeq" id="WP_163940565.1">
    <property type="nucleotide sequence ID" value="NZ_JAAIKC010000001.1"/>
</dbReference>
<organism evidence="2">
    <name type="scientific">Paenibacillus sp. SYP-B3998</name>
    <dbReference type="NCBI Taxonomy" id="2678564"/>
    <lineage>
        <taxon>Bacteria</taxon>
        <taxon>Bacillati</taxon>
        <taxon>Bacillota</taxon>
        <taxon>Bacilli</taxon>
        <taxon>Bacillales</taxon>
        <taxon>Paenibacillaceae</taxon>
        <taxon>Paenibacillus</taxon>
    </lineage>
</organism>
<reference evidence="2" key="1">
    <citation type="submission" date="2020-02" db="EMBL/GenBank/DDBJ databases">
        <authorList>
            <person name="Shen X.-R."/>
            <person name="Zhang Y.-X."/>
        </authorList>
    </citation>
    <scope>NUCLEOTIDE SEQUENCE</scope>
    <source>
        <strain evidence="2">SYP-B3998</strain>
    </source>
</reference>
<feature type="transmembrane region" description="Helical" evidence="1">
    <location>
        <begin position="163"/>
        <end position="184"/>
    </location>
</feature>
<keyword evidence="1" id="KW-0812">Transmembrane</keyword>
<dbReference type="EMBL" id="JAAIKC010000001">
    <property type="protein sequence ID" value="NEW04791.1"/>
    <property type="molecule type" value="Genomic_DNA"/>
</dbReference>
<keyword evidence="1" id="KW-1133">Transmembrane helix</keyword>